<dbReference type="EMBL" id="JAVXZY010000004">
    <property type="protein sequence ID" value="MDT9000110.1"/>
    <property type="molecule type" value="Genomic_DNA"/>
</dbReference>
<protein>
    <submittedName>
        <fullName evidence="3">Fumarylacetoacetate hydrolase family protein</fullName>
    </submittedName>
</protein>
<proteinExistence type="predicted"/>
<evidence type="ECO:0000259" key="2">
    <source>
        <dbReference type="Pfam" id="PF18288"/>
    </source>
</evidence>
<feature type="domain" description="Fumarylacetoacetase-like C-terminal" evidence="1">
    <location>
        <begin position="117"/>
        <end position="311"/>
    </location>
</feature>
<accession>A0ABU3PCS0</accession>
<dbReference type="PANTHER" id="PTHR43211:SF1">
    <property type="entry name" value="BLL6422 PROTEIN"/>
    <property type="match status" value="1"/>
</dbReference>
<dbReference type="Pfam" id="PF01557">
    <property type="entry name" value="FAA_hydrolase"/>
    <property type="match status" value="1"/>
</dbReference>
<dbReference type="InterPro" id="IPR036663">
    <property type="entry name" value="Fumarylacetoacetase_C_sf"/>
</dbReference>
<gene>
    <name evidence="3" type="ORF">RQP53_12610</name>
</gene>
<evidence type="ECO:0000259" key="1">
    <source>
        <dbReference type="Pfam" id="PF01557"/>
    </source>
</evidence>
<feature type="domain" description="Fumarylacetoacetase N-terminal" evidence="2">
    <location>
        <begin position="1"/>
        <end position="78"/>
    </location>
</feature>
<dbReference type="InterPro" id="IPR041072">
    <property type="entry name" value="FAA_hydro_N"/>
</dbReference>
<keyword evidence="3" id="KW-0378">Hydrolase</keyword>
<dbReference type="InterPro" id="IPR011234">
    <property type="entry name" value="Fumarylacetoacetase-like_C"/>
</dbReference>
<dbReference type="RefSeq" id="WP_315650660.1">
    <property type="nucleotide sequence ID" value="NZ_JAVXZY010000004.1"/>
</dbReference>
<evidence type="ECO:0000313" key="4">
    <source>
        <dbReference type="Proteomes" id="UP001246372"/>
    </source>
</evidence>
<name>A0ABU3PCS0_9BURK</name>
<dbReference type="SUPFAM" id="SSF56529">
    <property type="entry name" value="FAH"/>
    <property type="match status" value="1"/>
</dbReference>
<reference evidence="3" key="1">
    <citation type="submission" date="2023-09" db="EMBL/GenBank/DDBJ databases">
        <title>Paucibacter sp. APW11 Genome sequencing and assembly.</title>
        <authorList>
            <person name="Kim I."/>
        </authorList>
    </citation>
    <scope>NUCLEOTIDE SEQUENCE</scope>
    <source>
        <strain evidence="3">APW11</strain>
    </source>
</reference>
<dbReference type="PANTHER" id="PTHR43211">
    <property type="entry name" value="FUMARYLACETOACETATE HYDROLASE"/>
    <property type="match status" value="1"/>
</dbReference>
<organism evidence="3 4">
    <name type="scientific">Roseateles aquae</name>
    <dbReference type="NCBI Taxonomy" id="3077235"/>
    <lineage>
        <taxon>Bacteria</taxon>
        <taxon>Pseudomonadati</taxon>
        <taxon>Pseudomonadota</taxon>
        <taxon>Betaproteobacteria</taxon>
        <taxon>Burkholderiales</taxon>
        <taxon>Sphaerotilaceae</taxon>
        <taxon>Roseateles</taxon>
    </lineage>
</organism>
<dbReference type="Pfam" id="PF18288">
    <property type="entry name" value="FAA_hydro_N_2"/>
    <property type="match status" value="1"/>
</dbReference>
<dbReference type="Proteomes" id="UP001246372">
    <property type="component" value="Unassembled WGS sequence"/>
</dbReference>
<sequence length="329" mass="35211">MKLATYRDGSRDGHLVVVSRDLSQAHYATGIATRLQQVLDDWNFLAPQLEELSITLNHGRARHAFAFEPQKCMAPLPRPLLSALGQAWPAHGERLATLRGEAAAAEPPLRFLSPLWLGATEPVRLASEVMGIDFAAELIAICGDVAQGVTAEQALEGVRLLGLGSRWWLRQLDAGDAALCQPLASQAPLLVTPDELGEAWKGGRVLLPLQAMWNGRKIGQCECGSDMDSHFGQLIAQLARLRALPAGSLVAAGPVSNREASRGVATIADKRALEIAKDGSASTEYMKFGDSLRLEIKGRDGLSVFGAIDQDVVSLHEPVEPPAPEAEAA</sequence>
<keyword evidence="4" id="KW-1185">Reference proteome</keyword>
<dbReference type="Gene3D" id="3.90.850.10">
    <property type="entry name" value="Fumarylacetoacetase-like, C-terminal domain"/>
    <property type="match status" value="1"/>
</dbReference>
<comment type="caution">
    <text evidence="3">The sequence shown here is derived from an EMBL/GenBank/DDBJ whole genome shotgun (WGS) entry which is preliminary data.</text>
</comment>
<dbReference type="GO" id="GO:0016787">
    <property type="term" value="F:hydrolase activity"/>
    <property type="evidence" value="ECO:0007669"/>
    <property type="project" value="UniProtKB-KW"/>
</dbReference>
<evidence type="ECO:0000313" key="3">
    <source>
        <dbReference type="EMBL" id="MDT9000110.1"/>
    </source>
</evidence>